<evidence type="ECO:0000313" key="2">
    <source>
        <dbReference type="EMBL" id="CAF1675496.1"/>
    </source>
</evidence>
<accession>A0A8S2YH46</accession>
<dbReference type="Gene3D" id="1.20.58.60">
    <property type="match status" value="1"/>
</dbReference>
<dbReference type="AlphaFoldDB" id="A0A8S2YH46"/>
<name>A0A8S2YH46_9BILA</name>
<protein>
    <submittedName>
        <fullName evidence="3">Uncharacterized protein</fullName>
    </submittedName>
</protein>
<feature type="coiled-coil region" evidence="1">
    <location>
        <begin position="28"/>
        <end position="62"/>
    </location>
</feature>
<keyword evidence="1" id="KW-0175">Coiled coil</keyword>
<comment type="caution">
    <text evidence="3">The sequence shown here is derived from an EMBL/GenBank/DDBJ whole genome shotgun (WGS) entry which is preliminary data.</text>
</comment>
<evidence type="ECO:0000256" key="1">
    <source>
        <dbReference type="SAM" id="Coils"/>
    </source>
</evidence>
<evidence type="ECO:0000313" key="4">
    <source>
        <dbReference type="Proteomes" id="UP000682733"/>
    </source>
</evidence>
<dbReference type="EMBL" id="CAJNOK010076762">
    <property type="protein sequence ID" value="CAF1675496.1"/>
    <property type="molecule type" value="Genomic_DNA"/>
</dbReference>
<feature type="non-terminal residue" evidence="3">
    <location>
        <position position="1"/>
    </location>
</feature>
<reference evidence="3" key="1">
    <citation type="submission" date="2021-02" db="EMBL/GenBank/DDBJ databases">
        <authorList>
            <person name="Nowell W R."/>
        </authorList>
    </citation>
    <scope>NUCLEOTIDE SEQUENCE</scope>
</reference>
<gene>
    <name evidence="2" type="ORF">OVA965_LOCUS45874</name>
    <name evidence="3" type="ORF">TMI583_LOCUS49829</name>
</gene>
<evidence type="ECO:0000313" key="3">
    <source>
        <dbReference type="EMBL" id="CAF4557471.1"/>
    </source>
</evidence>
<dbReference type="EMBL" id="CAJOBA010112427">
    <property type="protein sequence ID" value="CAF4557471.1"/>
    <property type="molecule type" value="Genomic_DNA"/>
</dbReference>
<organism evidence="3 4">
    <name type="scientific">Didymodactylos carnosus</name>
    <dbReference type="NCBI Taxonomy" id="1234261"/>
    <lineage>
        <taxon>Eukaryota</taxon>
        <taxon>Metazoa</taxon>
        <taxon>Spiralia</taxon>
        <taxon>Gnathifera</taxon>
        <taxon>Rotifera</taxon>
        <taxon>Eurotatoria</taxon>
        <taxon>Bdelloidea</taxon>
        <taxon>Philodinida</taxon>
        <taxon>Philodinidae</taxon>
        <taxon>Didymodactylos</taxon>
    </lineage>
</organism>
<dbReference type="Proteomes" id="UP000677228">
    <property type="component" value="Unassembled WGS sequence"/>
</dbReference>
<dbReference type="Proteomes" id="UP000682733">
    <property type="component" value="Unassembled WGS sequence"/>
</dbReference>
<sequence length="101" mass="12190">MQTHRPVIDRLQLLSSTLSSQLTDPNERDRVRRRLNEMMRKWTELEQEILSEEEDMEEMKNVTEQYTDVNDACDRWLRQARILNDELLNAHNMDTFDNLIP</sequence>
<proteinExistence type="predicted"/>